<sequence>MAEDGLITAQSRFGVTETIDRLAEAIERSGLHVFTRIDHAAGARDVGASLRPTELLIFGNPRGGTPLMQDRQLAGIDLPLKALAWEDEDGKIWLSYNDPHWIAERHGLGETSRATVAAMAAGMKKMIAAAAGMDQS</sequence>
<dbReference type="InterPro" id="IPR005180">
    <property type="entry name" value="DUF302"/>
</dbReference>
<dbReference type="Proteomes" id="UP000093737">
    <property type="component" value="Unassembled WGS sequence"/>
</dbReference>
<dbReference type="Gene3D" id="3.30.310.70">
    <property type="entry name" value="TT1751-like domain"/>
    <property type="match status" value="1"/>
</dbReference>
<evidence type="ECO:0000313" key="3">
    <source>
        <dbReference type="Proteomes" id="UP000093737"/>
    </source>
</evidence>
<dbReference type="AlphaFoldDB" id="A0AA91J5T9"/>
<dbReference type="PANTHER" id="PTHR38342">
    <property type="entry name" value="SLR5037 PROTEIN"/>
    <property type="match status" value="1"/>
</dbReference>
<feature type="domain" description="DUF302" evidence="1">
    <location>
        <begin position="37"/>
        <end position="99"/>
    </location>
</feature>
<name>A0AA91J5T9_RHILI</name>
<accession>A0AA91J5T9</accession>
<dbReference type="Pfam" id="PF03625">
    <property type="entry name" value="DUF302"/>
    <property type="match status" value="1"/>
</dbReference>
<protein>
    <recommendedName>
        <fullName evidence="1">DUF302 domain-containing protein</fullName>
    </recommendedName>
</protein>
<evidence type="ECO:0000259" key="1">
    <source>
        <dbReference type="Pfam" id="PF03625"/>
    </source>
</evidence>
<dbReference type="EMBL" id="LYTK01000001">
    <property type="protein sequence ID" value="OBQ72901.1"/>
    <property type="molecule type" value="Genomic_DNA"/>
</dbReference>
<dbReference type="InterPro" id="IPR035923">
    <property type="entry name" value="TT1751-like_sf"/>
</dbReference>
<dbReference type="SUPFAM" id="SSF103247">
    <property type="entry name" value="TT1751-like"/>
    <property type="match status" value="1"/>
</dbReference>
<dbReference type="PANTHER" id="PTHR38342:SF2">
    <property type="entry name" value="INNER MEMBRANE OR EXPORTED"/>
    <property type="match status" value="1"/>
</dbReference>
<comment type="caution">
    <text evidence="2">The sequence shown here is derived from an EMBL/GenBank/DDBJ whole genome shotgun (WGS) entry which is preliminary data.</text>
</comment>
<reference evidence="2 3" key="1">
    <citation type="submission" date="2016-05" db="EMBL/GenBank/DDBJ databases">
        <authorList>
            <person name="Ramsay J.P."/>
        </authorList>
    </citation>
    <scope>NUCLEOTIDE SEQUENCE [LARGE SCALE GENOMIC DNA]</scope>
    <source>
        <strain evidence="2 3">NZP2042</strain>
    </source>
</reference>
<evidence type="ECO:0000313" key="2">
    <source>
        <dbReference type="EMBL" id="OBQ72901.1"/>
    </source>
</evidence>
<proteinExistence type="predicted"/>
<gene>
    <name evidence="2" type="ORF">A8145_09065</name>
</gene>
<organism evidence="2 3">
    <name type="scientific">Rhizobium loti</name>
    <name type="common">Mesorhizobium loti</name>
    <dbReference type="NCBI Taxonomy" id="381"/>
    <lineage>
        <taxon>Bacteria</taxon>
        <taxon>Pseudomonadati</taxon>
        <taxon>Pseudomonadota</taxon>
        <taxon>Alphaproteobacteria</taxon>
        <taxon>Hyphomicrobiales</taxon>
        <taxon>Phyllobacteriaceae</taxon>
        <taxon>Mesorhizobium</taxon>
    </lineage>
</organism>
<dbReference type="RefSeq" id="WP_056576784.1">
    <property type="nucleotide sequence ID" value="NZ_CP033334.1"/>
</dbReference>
<dbReference type="CDD" id="cd14797">
    <property type="entry name" value="DUF302"/>
    <property type="match status" value="1"/>
</dbReference>